<evidence type="ECO:0008006" key="3">
    <source>
        <dbReference type="Google" id="ProtNLM"/>
    </source>
</evidence>
<accession>A0A382YEP5</accession>
<organism evidence="2">
    <name type="scientific">marine metagenome</name>
    <dbReference type="NCBI Taxonomy" id="408172"/>
    <lineage>
        <taxon>unclassified sequences</taxon>
        <taxon>metagenomes</taxon>
        <taxon>ecological metagenomes</taxon>
    </lineage>
</organism>
<dbReference type="Pfam" id="PF02493">
    <property type="entry name" value="MORN"/>
    <property type="match status" value="3"/>
</dbReference>
<dbReference type="SUPFAM" id="SSF82185">
    <property type="entry name" value="Histone H3 K4-specific methyltransferase SET7/9 N-terminal domain"/>
    <property type="match status" value="1"/>
</dbReference>
<name>A0A382YEP5_9ZZZZ</name>
<evidence type="ECO:0000313" key="2">
    <source>
        <dbReference type="EMBL" id="SVD81776.1"/>
    </source>
</evidence>
<sequence length="68" mass="7946">MSKNRNILFLREEYGEGQGTFTYNVGKYVGEWKKGKQHGQGTFIWFSGDRYEGEWKDGTENGQGTFIW</sequence>
<reference evidence="2" key="1">
    <citation type="submission" date="2018-05" db="EMBL/GenBank/DDBJ databases">
        <authorList>
            <person name="Lanie J.A."/>
            <person name="Ng W.-L."/>
            <person name="Kazmierczak K.M."/>
            <person name="Andrzejewski T.M."/>
            <person name="Davidsen T.M."/>
            <person name="Wayne K.J."/>
            <person name="Tettelin H."/>
            <person name="Glass J.I."/>
            <person name="Rusch D."/>
            <person name="Podicherti R."/>
            <person name="Tsui H.-C.T."/>
            <person name="Winkler M.E."/>
        </authorList>
    </citation>
    <scope>NUCLEOTIDE SEQUENCE</scope>
</reference>
<keyword evidence="1" id="KW-0677">Repeat</keyword>
<dbReference type="PANTHER" id="PTHR23084">
    <property type="entry name" value="PHOSPHATIDYLINOSITOL-4-PHOSPHATE 5-KINASE RELATED"/>
    <property type="match status" value="1"/>
</dbReference>
<dbReference type="Gene3D" id="2.20.110.10">
    <property type="entry name" value="Histone H3 K4-specific methyltransferase SET7/9 N-terminal domain"/>
    <property type="match status" value="1"/>
</dbReference>
<dbReference type="PANTHER" id="PTHR23084:SF263">
    <property type="entry name" value="MORN REPEAT-CONTAINING PROTEIN 1"/>
    <property type="match status" value="1"/>
</dbReference>
<gene>
    <name evidence="2" type="ORF">METZ01_LOCUS434630</name>
</gene>
<dbReference type="AlphaFoldDB" id="A0A382YEP5"/>
<dbReference type="SMART" id="SM00698">
    <property type="entry name" value="MORN"/>
    <property type="match status" value="2"/>
</dbReference>
<proteinExistence type="predicted"/>
<dbReference type="EMBL" id="UINC01175248">
    <property type="protein sequence ID" value="SVD81776.1"/>
    <property type="molecule type" value="Genomic_DNA"/>
</dbReference>
<protein>
    <recommendedName>
        <fullName evidence="3">MORN repeat-containing protein</fullName>
    </recommendedName>
</protein>
<dbReference type="InterPro" id="IPR003409">
    <property type="entry name" value="MORN"/>
</dbReference>
<evidence type="ECO:0000256" key="1">
    <source>
        <dbReference type="ARBA" id="ARBA00022737"/>
    </source>
</evidence>
<feature type="non-terminal residue" evidence="2">
    <location>
        <position position="68"/>
    </location>
</feature>